<dbReference type="HOGENOM" id="CLU_036604_0_0_11"/>
<dbReference type="Proteomes" id="UP000007967">
    <property type="component" value="Chromosome"/>
</dbReference>
<keyword evidence="6 10" id="KW-0418">Kinase</keyword>
<dbReference type="Gene3D" id="3.30.420.40">
    <property type="match status" value="2"/>
</dbReference>
<accession>D2Q094</accession>
<dbReference type="CDD" id="cd24061">
    <property type="entry name" value="ASKHA_NBD_ROK_SgGLK-like"/>
    <property type="match status" value="1"/>
</dbReference>
<organism evidence="10 11">
    <name type="scientific">Kribbella flavida (strain DSM 17836 / JCM 10339 / NBRC 14399)</name>
    <dbReference type="NCBI Taxonomy" id="479435"/>
    <lineage>
        <taxon>Bacteria</taxon>
        <taxon>Bacillati</taxon>
        <taxon>Actinomycetota</taxon>
        <taxon>Actinomycetes</taxon>
        <taxon>Propionibacteriales</taxon>
        <taxon>Kribbellaceae</taxon>
        <taxon>Kribbella</taxon>
    </lineage>
</organism>
<dbReference type="PANTHER" id="PTHR18964:SF173">
    <property type="entry name" value="GLUCOKINASE"/>
    <property type="match status" value="1"/>
</dbReference>
<evidence type="ECO:0000256" key="5">
    <source>
        <dbReference type="ARBA" id="ARBA00022741"/>
    </source>
</evidence>
<dbReference type="SUPFAM" id="SSF53067">
    <property type="entry name" value="Actin-like ATPase domain"/>
    <property type="match status" value="1"/>
</dbReference>
<name>D2Q094_KRIFD</name>
<dbReference type="PROSITE" id="PS01125">
    <property type="entry name" value="ROK"/>
    <property type="match status" value="1"/>
</dbReference>
<dbReference type="InterPro" id="IPR049874">
    <property type="entry name" value="ROK_cs"/>
</dbReference>
<dbReference type="Pfam" id="PF00480">
    <property type="entry name" value="ROK"/>
    <property type="match status" value="1"/>
</dbReference>
<protein>
    <recommendedName>
        <fullName evidence="3">Glucokinase</fullName>
        <ecNumber evidence="2">2.7.1.2</ecNumber>
    </recommendedName>
    <alternativeName>
        <fullName evidence="8">Glucose kinase</fullName>
    </alternativeName>
</protein>
<dbReference type="InterPro" id="IPR000600">
    <property type="entry name" value="ROK"/>
</dbReference>
<feature type="region of interest" description="Disordered" evidence="9">
    <location>
        <begin position="360"/>
        <end position="423"/>
    </location>
</feature>
<dbReference type="eggNOG" id="COG1940">
    <property type="taxonomic scope" value="Bacteria"/>
</dbReference>
<dbReference type="KEGG" id="kfl:Kfla_2821"/>
<evidence type="ECO:0000256" key="7">
    <source>
        <dbReference type="ARBA" id="ARBA00022840"/>
    </source>
</evidence>
<dbReference type="GO" id="GO:0004340">
    <property type="term" value="F:glucokinase activity"/>
    <property type="evidence" value="ECO:0007669"/>
    <property type="project" value="UniProtKB-EC"/>
</dbReference>
<dbReference type="InterPro" id="IPR043129">
    <property type="entry name" value="ATPase_NBD"/>
</dbReference>
<keyword evidence="4" id="KW-0808">Transferase</keyword>
<evidence type="ECO:0000313" key="11">
    <source>
        <dbReference type="Proteomes" id="UP000007967"/>
    </source>
</evidence>
<dbReference type="EC" id="2.7.1.2" evidence="2"/>
<evidence type="ECO:0000256" key="3">
    <source>
        <dbReference type="ARBA" id="ARBA00014701"/>
    </source>
</evidence>
<dbReference type="GO" id="GO:0005524">
    <property type="term" value="F:ATP binding"/>
    <property type="evidence" value="ECO:0007669"/>
    <property type="project" value="UniProtKB-KW"/>
</dbReference>
<dbReference type="GO" id="GO:0005737">
    <property type="term" value="C:cytoplasm"/>
    <property type="evidence" value="ECO:0007669"/>
    <property type="project" value="InterPro"/>
</dbReference>
<evidence type="ECO:0000256" key="8">
    <source>
        <dbReference type="ARBA" id="ARBA00032386"/>
    </source>
</evidence>
<keyword evidence="11" id="KW-1185">Reference proteome</keyword>
<evidence type="ECO:0000256" key="6">
    <source>
        <dbReference type="ARBA" id="ARBA00022777"/>
    </source>
</evidence>
<keyword evidence="5" id="KW-0547">Nucleotide-binding</keyword>
<proteinExistence type="inferred from homology"/>
<evidence type="ECO:0000256" key="1">
    <source>
        <dbReference type="ARBA" id="ARBA00006479"/>
    </source>
</evidence>
<reference evidence="11" key="1">
    <citation type="submission" date="2009-09" db="EMBL/GenBank/DDBJ databases">
        <title>The complete genome of Kribbella flavida DSM 17836.</title>
        <authorList>
            <consortium name="US DOE Joint Genome Institute (JGI-PGF)"/>
            <person name="Lucas S."/>
            <person name="Copeland A."/>
            <person name="Lapidus A."/>
            <person name="Glavina del Rio T."/>
            <person name="Dalin E."/>
            <person name="Tice H."/>
            <person name="Bruce D."/>
            <person name="Goodwin L."/>
            <person name="Pitluck S."/>
            <person name="Kyrpides N."/>
            <person name="Mavromatis K."/>
            <person name="Ivanova N."/>
            <person name="Saunders E."/>
            <person name="Brettin T."/>
            <person name="Detter J.C."/>
            <person name="Han C."/>
            <person name="Larimer F."/>
            <person name="Land M."/>
            <person name="Hauser L."/>
            <person name="Markowitz V."/>
            <person name="Cheng J.-F."/>
            <person name="Hugenholtz P."/>
            <person name="Woyke T."/>
            <person name="Wu D."/>
            <person name="Pukall R."/>
            <person name="Klenk H.-P."/>
            <person name="Eisen J.A."/>
        </authorList>
    </citation>
    <scope>NUCLEOTIDE SEQUENCE [LARGE SCALE GENOMIC DNA]</scope>
    <source>
        <strain evidence="11">DSM 17836 / JCM 10339 / NBRC 14399</strain>
    </source>
</reference>
<evidence type="ECO:0000313" key="10">
    <source>
        <dbReference type="EMBL" id="ADB31886.1"/>
    </source>
</evidence>
<keyword evidence="7" id="KW-0067">ATP-binding</keyword>
<dbReference type="GO" id="GO:0006096">
    <property type="term" value="P:glycolytic process"/>
    <property type="evidence" value="ECO:0007669"/>
    <property type="project" value="InterPro"/>
</dbReference>
<dbReference type="InterPro" id="IPR004654">
    <property type="entry name" value="ROK_glcA"/>
</dbReference>
<dbReference type="PANTHER" id="PTHR18964">
    <property type="entry name" value="ROK (REPRESSOR, ORF, KINASE) FAMILY"/>
    <property type="match status" value="1"/>
</dbReference>
<evidence type="ECO:0000256" key="9">
    <source>
        <dbReference type="SAM" id="MobiDB-lite"/>
    </source>
</evidence>
<dbReference type="STRING" id="479435.Kfla_2821"/>
<evidence type="ECO:0000256" key="4">
    <source>
        <dbReference type="ARBA" id="ARBA00022679"/>
    </source>
</evidence>
<dbReference type="EMBL" id="CP001736">
    <property type="protein sequence ID" value="ADB31886.1"/>
    <property type="molecule type" value="Genomic_DNA"/>
</dbReference>
<sequence length="423" mass="44812">MVGPRCLAGTGEGRSWGYREEGRAMALTQALTIGIDIGGTKVAAGVVDPEGNILDRLRRDTPTKDPKETEDAIAEVVHDLESRHDVIAVGIGAAGFVDGTRSSVLFAPHLAWRHEPLRDAVERRLGLPVVVENDANAAAWSEWRFGGGQGESHLVCVTLGTGIGGAILNDGALQRGKFGIAGEFGHMQVVPGGHRCECGNRGCWEQYASGNALTREARELALSGSPVAHNLLRAAEGDPRRINGPMVTELAKDGDPVAVELLEDVGRWLGIGLANLAAALDPGTFVIGGGVSDAGELLLAPAREAFKRTLTGRGFRPEARIVRAVLGPEAGMVGAADLAREEATWLRRVRVKTTAVTAKTAARGGRSTRLDRAARKSASRRTGMRAATSEGELQLEHTGDLQLDLPAEPQLNQTRRNQGEPEA</sequence>
<dbReference type="AlphaFoldDB" id="D2Q094"/>
<dbReference type="NCBIfam" id="TIGR00744">
    <property type="entry name" value="ROK_glcA_fam"/>
    <property type="match status" value="1"/>
</dbReference>
<reference evidence="10 11" key="2">
    <citation type="journal article" date="2010" name="Stand. Genomic Sci.">
        <title>Complete genome sequence of Kribbella flavida type strain (IFO 14399).</title>
        <authorList>
            <person name="Pukall R."/>
            <person name="Lapidus A."/>
            <person name="Glavina Del Rio T."/>
            <person name="Copeland A."/>
            <person name="Tice H."/>
            <person name="Cheng J.-F."/>
            <person name="Lucas S."/>
            <person name="Chen F."/>
            <person name="Nolan M."/>
            <person name="LaButti K."/>
            <person name="Pati A."/>
            <person name="Ivanova N."/>
            <person name="Mavrommatis K."/>
            <person name="Mikhailova N."/>
            <person name="Pitluck S."/>
            <person name="Bruce D."/>
            <person name="Goodwin L."/>
            <person name="Land M."/>
            <person name="Hauser L."/>
            <person name="Chang Y.-J."/>
            <person name="Jeffries C.D."/>
            <person name="Chen A."/>
            <person name="Palaniappan K."/>
            <person name="Chain P."/>
            <person name="Rohde M."/>
            <person name="Goeker M."/>
            <person name="Bristow J."/>
            <person name="Eisen J.A."/>
            <person name="Markowitz V."/>
            <person name="Hugenholtz P."/>
            <person name="Kyrpides N.C."/>
            <person name="Klenk H.-P."/>
            <person name="Brettin T."/>
        </authorList>
    </citation>
    <scope>NUCLEOTIDE SEQUENCE [LARGE SCALE GENOMIC DNA]</scope>
    <source>
        <strain evidence="11">DSM 17836 / JCM 10339 / NBRC 14399</strain>
    </source>
</reference>
<gene>
    <name evidence="10" type="ordered locus">Kfla_2821</name>
</gene>
<evidence type="ECO:0000256" key="2">
    <source>
        <dbReference type="ARBA" id="ARBA00012323"/>
    </source>
</evidence>
<comment type="similarity">
    <text evidence="1">Belongs to the ROK (NagC/XylR) family.</text>
</comment>